<proteinExistence type="predicted"/>
<accession>G4TCI3</accession>
<keyword evidence="5" id="KW-0805">Transcription regulation</keyword>
<comment type="caution">
    <text evidence="11">The sequence shown here is derived from an EMBL/GenBank/DDBJ whole genome shotgun (WGS) entry which is preliminary data.</text>
</comment>
<dbReference type="PROSITE" id="PS50157">
    <property type="entry name" value="ZINC_FINGER_C2H2_2"/>
    <property type="match status" value="2"/>
</dbReference>
<dbReference type="AlphaFoldDB" id="G4TCI3"/>
<feature type="compositionally biased region" description="Low complexity" evidence="9">
    <location>
        <begin position="272"/>
        <end position="292"/>
    </location>
</feature>
<dbReference type="SUPFAM" id="SSF57667">
    <property type="entry name" value="beta-beta-alpha zinc fingers"/>
    <property type="match status" value="1"/>
</dbReference>
<feature type="domain" description="C2H2-type" evidence="10">
    <location>
        <begin position="177"/>
        <end position="205"/>
    </location>
</feature>
<dbReference type="InParanoid" id="G4TCI3"/>
<evidence type="ECO:0000256" key="6">
    <source>
        <dbReference type="ARBA" id="ARBA00023163"/>
    </source>
</evidence>
<comment type="subcellular location">
    <subcellularLocation>
        <location evidence="1">Nucleus</location>
    </subcellularLocation>
</comment>
<dbReference type="eggNOG" id="KOG1721">
    <property type="taxonomic scope" value="Eukaryota"/>
</dbReference>
<protein>
    <recommendedName>
        <fullName evidence="10">C2H2-type domain-containing protein</fullName>
    </recommendedName>
</protein>
<feature type="region of interest" description="Disordered" evidence="9">
    <location>
        <begin position="62"/>
        <end position="99"/>
    </location>
</feature>
<evidence type="ECO:0000256" key="9">
    <source>
        <dbReference type="SAM" id="MobiDB-lite"/>
    </source>
</evidence>
<dbReference type="Proteomes" id="UP000007148">
    <property type="component" value="Unassembled WGS sequence"/>
</dbReference>
<evidence type="ECO:0000256" key="1">
    <source>
        <dbReference type="ARBA" id="ARBA00004123"/>
    </source>
</evidence>
<evidence type="ECO:0000259" key="10">
    <source>
        <dbReference type="PROSITE" id="PS50157"/>
    </source>
</evidence>
<keyword evidence="3 8" id="KW-0863">Zinc-finger</keyword>
<dbReference type="STRING" id="1109443.G4TCI3"/>
<dbReference type="HOGENOM" id="CLU_816659_0_0_1"/>
<dbReference type="InterPro" id="IPR013087">
    <property type="entry name" value="Znf_C2H2_type"/>
</dbReference>
<evidence type="ECO:0000256" key="5">
    <source>
        <dbReference type="ARBA" id="ARBA00023015"/>
    </source>
</evidence>
<organism evidence="11 12">
    <name type="scientific">Serendipita indica (strain DSM 11827)</name>
    <name type="common">Root endophyte fungus</name>
    <name type="synonym">Piriformospora indica</name>
    <dbReference type="NCBI Taxonomy" id="1109443"/>
    <lineage>
        <taxon>Eukaryota</taxon>
        <taxon>Fungi</taxon>
        <taxon>Dikarya</taxon>
        <taxon>Basidiomycota</taxon>
        <taxon>Agaricomycotina</taxon>
        <taxon>Agaricomycetes</taxon>
        <taxon>Sebacinales</taxon>
        <taxon>Serendipitaceae</taxon>
        <taxon>Serendipita</taxon>
    </lineage>
</organism>
<dbReference type="PROSITE" id="PS00028">
    <property type="entry name" value="ZINC_FINGER_C2H2_1"/>
    <property type="match status" value="1"/>
</dbReference>
<dbReference type="OrthoDB" id="3157813at2759"/>
<dbReference type="Gene3D" id="3.30.160.60">
    <property type="entry name" value="Classic Zinc Finger"/>
    <property type="match status" value="1"/>
</dbReference>
<feature type="domain" description="C2H2-type" evidence="10">
    <location>
        <begin position="206"/>
        <end position="236"/>
    </location>
</feature>
<evidence type="ECO:0000256" key="4">
    <source>
        <dbReference type="ARBA" id="ARBA00022833"/>
    </source>
</evidence>
<dbReference type="InterPro" id="IPR036236">
    <property type="entry name" value="Znf_C2H2_sf"/>
</dbReference>
<evidence type="ECO:0000313" key="11">
    <source>
        <dbReference type="EMBL" id="CCA69036.1"/>
    </source>
</evidence>
<keyword evidence="2" id="KW-0479">Metal-binding</keyword>
<reference evidence="11 12" key="1">
    <citation type="journal article" date="2011" name="PLoS Pathog.">
        <title>Endophytic Life Strategies Decoded by Genome and Transcriptome Analyses of the Mutualistic Root Symbiont Piriformospora indica.</title>
        <authorList>
            <person name="Zuccaro A."/>
            <person name="Lahrmann U."/>
            <person name="Guldener U."/>
            <person name="Langen G."/>
            <person name="Pfiffi S."/>
            <person name="Biedenkopf D."/>
            <person name="Wong P."/>
            <person name="Samans B."/>
            <person name="Grimm C."/>
            <person name="Basiewicz M."/>
            <person name="Murat C."/>
            <person name="Martin F."/>
            <person name="Kogel K.H."/>
        </authorList>
    </citation>
    <scope>NUCLEOTIDE SEQUENCE [LARGE SCALE GENOMIC DNA]</scope>
    <source>
        <strain evidence="11 12">DSM 11827</strain>
    </source>
</reference>
<feature type="region of interest" description="Disordered" evidence="9">
    <location>
        <begin position="270"/>
        <end position="320"/>
    </location>
</feature>
<evidence type="ECO:0000256" key="2">
    <source>
        <dbReference type="ARBA" id="ARBA00022723"/>
    </source>
</evidence>
<gene>
    <name evidence="11" type="ORF">PIIN_02895</name>
</gene>
<dbReference type="GO" id="GO:0005634">
    <property type="term" value="C:nucleus"/>
    <property type="evidence" value="ECO:0007669"/>
    <property type="project" value="UniProtKB-SubCell"/>
</dbReference>
<keyword evidence="7" id="KW-0539">Nucleus</keyword>
<keyword evidence="6" id="KW-0804">Transcription</keyword>
<sequence>MNHKDDIRDANRPQGYAHGWPAGSFYQSSSPRISHLTSYAMNQQHQMTHWVAEPIHLESDYSPSNVSHTSFPSHQNLPFSYSQGSSQGAQASPHYSPASTVGPYTPVPFSTPSASLAQFPRSYSSPRQPRMDIDESLPVDVRNAMQAAYASQEYAQGENVPADILLPTVQKVDKDLWRCRICNKDHKRRDHTLTHVRTAHLNNKGFRCQYEGCESAFGRKGDLERHENTTHQKNYDEACPYCQTQLHRKDNLSRHVKSCKAVGIAHHRRGASGDLGSSSLEASSSSYYPRSSTEIARPYRSTRQNPRGEHGATPYPTVRHGSFRGHGHLLAFNYPAAAHA</sequence>
<evidence type="ECO:0000256" key="3">
    <source>
        <dbReference type="ARBA" id="ARBA00022771"/>
    </source>
</evidence>
<keyword evidence="4" id="KW-0862">Zinc</keyword>
<evidence type="ECO:0000313" key="12">
    <source>
        <dbReference type="Proteomes" id="UP000007148"/>
    </source>
</evidence>
<feature type="compositionally biased region" description="Polar residues" evidence="9">
    <location>
        <begin position="62"/>
        <end position="81"/>
    </location>
</feature>
<dbReference type="PANTHER" id="PTHR46179:SF13">
    <property type="entry name" value="C2H2-TYPE DOMAIN-CONTAINING PROTEIN"/>
    <property type="match status" value="1"/>
</dbReference>
<evidence type="ECO:0000256" key="7">
    <source>
        <dbReference type="ARBA" id="ARBA00023242"/>
    </source>
</evidence>
<evidence type="ECO:0000256" key="8">
    <source>
        <dbReference type="PROSITE-ProRule" id="PRU00042"/>
    </source>
</evidence>
<name>G4TCI3_SERID</name>
<dbReference type="GO" id="GO:0006357">
    <property type="term" value="P:regulation of transcription by RNA polymerase II"/>
    <property type="evidence" value="ECO:0007669"/>
    <property type="project" value="TreeGrafter"/>
</dbReference>
<dbReference type="PANTHER" id="PTHR46179">
    <property type="entry name" value="ZINC FINGER PROTEIN"/>
    <property type="match status" value="1"/>
</dbReference>
<dbReference type="InterPro" id="IPR051061">
    <property type="entry name" value="Zinc_finger_trans_reg"/>
</dbReference>
<dbReference type="SMART" id="SM00355">
    <property type="entry name" value="ZnF_C2H2"/>
    <property type="match status" value="3"/>
</dbReference>
<feature type="compositionally biased region" description="Low complexity" evidence="9">
    <location>
        <begin position="82"/>
        <end position="92"/>
    </location>
</feature>
<dbReference type="EMBL" id="CAFZ01000045">
    <property type="protein sequence ID" value="CCA69036.1"/>
    <property type="molecule type" value="Genomic_DNA"/>
</dbReference>
<keyword evidence="12" id="KW-1185">Reference proteome</keyword>
<dbReference type="GO" id="GO:0008270">
    <property type="term" value="F:zinc ion binding"/>
    <property type="evidence" value="ECO:0007669"/>
    <property type="project" value="UniProtKB-KW"/>
</dbReference>